<comment type="caution">
    <text evidence="2">The sequence shown here is derived from an EMBL/GenBank/DDBJ whole genome shotgun (WGS) entry which is preliminary data.</text>
</comment>
<feature type="region of interest" description="Disordered" evidence="1">
    <location>
        <begin position="108"/>
        <end position="132"/>
    </location>
</feature>
<name>A0ABQ5BEL7_9ASTR</name>
<accession>A0ABQ5BEL7</accession>
<organism evidence="2 3">
    <name type="scientific">Tanacetum coccineum</name>
    <dbReference type="NCBI Taxonomy" id="301880"/>
    <lineage>
        <taxon>Eukaryota</taxon>
        <taxon>Viridiplantae</taxon>
        <taxon>Streptophyta</taxon>
        <taxon>Embryophyta</taxon>
        <taxon>Tracheophyta</taxon>
        <taxon>Spermatophyta</taxon>
        <taxon>Magnoliopsida</taxon>
        <taxon>eudicotyledons</taxon>
        <taxon>Gunneridae</taxon>
        <taxon>Pentapetalae</taxon>
        <taxon>asterids</taxon>
        <taxon>campanulids</taxon>
        <taxon>Asterales</taxon>
        <taxon>Asteraceae</taxon>
        <taxon>Asteroideae</taxon>
        <taxon>Anthemideae</taxon>
        <taxon>Anthemidinae</taxon>
        <taxon>Tanacetum</taxon>
    </lineage>
</organism>
<feature type="region of interest" description="Disordered" evidence="1">
    <location>
        <begin position="433"/>
        <end position="549"/>
    </location>
</feature>
<keyword evidence="3" id="KW-1185">Reference proteome</keyword>
<feature type="compositionally biased region" description="Polar residues" evidence="1">
    <location>
        <begin position="121"/>
        <end position="132"/>
    </location>
</feature>
<reference evidence="2" key="2">
    <citation type="submission" date="2022-01" db="EMBL/GenBank/DDBJ databases">
        <authorList>
            <person name="Yamashiro T."/>
            <person name="Shiraishi A."/>
            <person name="Satake H."/>
            <person name="Nakayama K."/>
        </authorList>
    </citation>
    <scope>NUCLEOTIDE SEQUENCE</scope>
</reference>
<feature type="region of interest" description="Disordered" evidence="1">
    <location>
        <begin position="27"/>
        <end position="91"/>
    </location>
</feature>
<feature type="compositionally biased region" description="Basic residues" evidence="1">
    <location>
        <begin position="462"/>
        <end position="475"/>
    </location>
</feature>
<feature type="compositionally biased region" description="Basic and acidic residues" evidence="1">
    <location>
        <begin position="526"/>
        <end position="549"/>
    </location>
</feature>
<dbReference type="EMBL" id="BQNB010013114">
    <property type="protein sequence ID" value="GJT12016.1"/>
    <property type="molecule type" value="Genomic_DNA"/>
</dbReference>
<gene>
    <name evidence="2" type="ORF">Tco_0859058</name>
</gene>
<feature type="compositionally biased region" description="Acidic residues" evidence="1">
    <location>
        <begin position="81"/>
        <end position="91"/>
    </location>
</feature>
<feature type="compositionally biased region" description="Basic and acidic residues" evidence="1">
    <location>
        <begin position="433"/>
        <end position="443"/>
    </location>
</feature>
<feature type="compositionally biased region" description="Low complexity" evidence="1">
    <location>
        <begin position="476"/>
        <end position="488"/>
    </location>
</feature>
<evidence type="ECO:0000313" key="3">
    <source>
        <dbReference type="Proteomes" id="UP001151760"/>
    </source>
</evidence>
<proteinExistence type="predicted"/>
<feature type="compositionally biased region" description="Basic residues" evidence="1">
    <location>
        <begin position="35"/>
        <end position="51"/>
    </location>
</feature>
<reference evidence="2" key="1">
    <citation type="journal article" date="2022" name="Int. J. Mol. Sci.">
        <title>Draft Genome of Tanacetum Coccineum: Genomic Comparison of Closely Related Tanacetum-Family Plants.</title>
        <authorList>
            <person name="Yamashiro T."/>
            <person name="Shiraishi A."/>
            <person name="Nakayama K."/>
            <person name="Satake H."/>
        </authorList>
    </citation>
    <scope>NUCLEOTIDE SEQUENCE</scope>
</reference>
<dbReference type="Proteomes" id="UP001151760">
    <property type="component" value="Unassembled WGS sequence"/>
</dbReference>
<evidence type="ECO:0000313" key="2">
    <source>
        <dbReference type="EMBL" id="GJT12016.1"/>
    </source>
</evidence>
<protein>
    <submittedName>
        <fullName evidence="2">Uncharacterized protein</fullName>
    </submittedName>
</protein>
<sequence>MLESKAYQTYYAFASGEKAPKLKYIRKKADSNTSPKKKHVQATKGTRLKSKAKSDDRDDDNDEERIESDRDEILDPNLTNLDDEEIVDDEEDDEVIKELYDDVNVNLGNDDTEMTDADQGASEQQNVSQESGFKQIEEDSHVTLTPVIDAQKADKPVQSSFVSSDFTSKLLNLENPSPDDNEIASLMETLDRHATAIPEITSGFTTTTPPPPPVSILESEMSKFRQTKQFFEAVFIISGIVDMYLASKMKEAVDVAVQLQTNKLKEEAQAENQEFLSKVDSTIKAIIKDQVKVQVSKIMPKIEKYVTESLGAEVLVRSTNQPQTSYAAAASLSEFKLNKILIDKIEANKSIDILDFQKNLYNALVESYNNDNDIMSSYGDVTEGRRKGNLEKMLSPLKIQGLRKRSLQAPPKTLPNLNISLLASLSMQRSLERINKKKDENTKPKRHNQTRMEKTEKDKAKSKAGKLIKSQKVKLKSSTVSSSPVQLVGDKRPGVKTTNQEPSHTVEESGMQQDQEFIIGDNVEQPADKDVTKADWFKKPERPPTLDPDWIRDHQLTFECC</sequence>
<evidence type="ECO:0000256" key="1">
    <source>
        <dbReference type="SAM" id="MobiDB-lite"/>
    </source>
</evidence>
<feature type="compositionally biased region" description="Basic and acidic residues" evidence="1">
    <location>
        <begin position="450"/>
        <end position="461"/>
    </location>
</feature>
<feature type="compositionally biased region" description="Acidic residues" evidence="1">
    <location>
        <begin position="57"/>
        <end position="66"/>
    </location>
</feature>